<dbReference type="EMBL" id="CP120863">
    <property type="protein sequence ID" value="WFE91587.1"/>
    <property type="molecule type" value="Genomic_DNA"/>
</dbReference>
<keyword evidence="1" id="KW-1133">Transmembrane helix</keyword>
<proteinExistence type="predicted"/>
<keyword evidence="1" id="KW-0812">Transmembrane</keyword>
<evidence type="ECO:0000313" key="2">
    <source>
        <dbReference type="EMBL" id="WFE91587.1"/>
    </source>
</evidence>
<gene>
    <name evidence="2" type="ORF">K1718_09575</name>
</gene>
<evidence type="ECO:0000256" key="1">
    <source>
        <dbReference type="SAM" id="Phobius"/>
    </source>
</evidence>
<evidence type="ECO:0000313" key="3">
    <source>
        <dbReference type="Proteomes" id="UP001209803"/>
    </source>
</evidence>
<reference evidence="2 3" key="1">
    <citation type="submission" date="2023-03" db="EMBL/GenBank/DDBJ databases">
        <title>Roseibium porphyridii sp. nov. and Roseibium rhodosorbium sp. nov. isolated from marine algae, Porphyridium cruentum and Rhodosorus marinus, respectively.</title>
        <authorList>
            <person name="Lee M.W."/>
            <person name="Choi B.J."/>
            <person name="Lee J.K."/>
            <person name="Choi D.G."/>
            <person name="Baek J.H."/>
            <person name="Bayburt H."/>
            <person name="Kim J.M."/>
            <person name="Han D.M."/>
            <person name="Kim K.H."/>
            <person name="Jeon C.O."/>
        </authorList>
    </citation>
    <scope>NUCLEOTIDE SEQUENCE [LARGE SCALE GENOMIC DNA]</scope>
    <source>
        <strain evidence="2 3">KMA01</strain>
    </source>
</reference>
<organism evidence="2 3">
    <name type="scientific">Roseibium porphyridii</name>
    <dbReference type="NCBI Taxonomy" id="2866279"/>
    <lineage>
        <taxon>Bacteria</taxon>
        <taxon>Pseudomonadati</taxon>
        <taxon>Pseudomonadota</taxon>
        <taxon>Alphaproteobacteria</taxon>
        <taxon>Hyphomicrobiales</taxon>
        <taxon>Stappiaceae</taxon>
        <taxon>Roseibium</taxon>
    </lineage>
</organism>
<name>A0ABY8F7W4_9HYPH</name>
<dbReference type="Proteomes" id="UP001209803">
    <property type="component" value="Chromosome"/>
</dbReference>
<protein>
    <submittedName>
        <fullName evidence="2">Uncharacterized protein</fullName>
    </submittedName>
</protein>
<dbReference type="RefSeq" id="WP_265684106.1">
    <property type="nucleotide sequence ID" value="NZ_CP120863.1"/>
</dbReference>
<keyword evidence="3" id="KW-1185">Reference proteome</keyword>
<keyword evidence="1" id="KW-0472">Membrane</keyword>
<sequence>MPNYDLARMKWGGVLLGAAALYKVDEIPLNHLNAGDFQDSLETAALWAFRVATVVFIFLLIRSISSGVRHGRELDQMIAREKAMKRGEDRFRD</sequence>
<accession>A0ABY8F7W4</accession>
<feature type="transmembrane region" description="Helical" evidence="1">
    <location>
        <begin position="44"/>
        <end position="61"/>
    </location>
</feature>